<keyword evidence="1" id="KW-0812">Transmembrane</keyword>
<proteinExistence type="predicted"/>
<dbReference type="AlphaFoldDB" id="A0A6J4PN28"/>
<organism evidence="2">
    <name type="scientific">uncultured Leptolyngbya sp</name>
    <dbReference type="NCBI Taxonomy" id="332963"/>
    <lineage>
        <taxon>Bacteria</taxon>
        <taxon>Bacillati</taxon>
        <taxon>Cyanobacteriota</taxon>
        <taxon>Cyanophyceae</taxon>
        <taxon>Leptolyngbyales</taxon>
        <taxon>Leptolyngbyaceae</taxon>
        <taxon>Leptolyngbya group</taxon>
        <taxon>Leptolyngbya</taxon>
        <taxon>environmental samples</taxon>
    </lineage>
</organism>
<protein>
    <submittedName>
        <fullName evidence="2">Uncharacterized protein</fullName>
    </submittedName>
</protein>
<reference evidence="2" key="1">
    <citation type="submission" date="2020-02" db="EMBL/GenBank/DDBJ databases">
        <authorList>
            <person name="Meier V. D."/>
        </authorList>
    </citation>
    <scope>NUCLEOTIDE SEQUENCE</scope>
    <source>
        <strain evidence="2">AVDCRST_MAG94</strain>
    </source>
</reference>
<keyword evidence="1" id="KW-0472">Membrane</keyword>
<keyword evidence="1" id="KW-1133">Transmembrane helix</keyword>
<dbReference type="EMBL" id="CADCTY010002407">
    <property type="protein sequence ID" value="CAA9421126.1"/>
    <property type="molecule type" value="Genomic_DNA"/>
</dbReference>
<accession>A0A6J4PN28</accession>
<evidence type="ECO:0000313" key="2">
    <source>
        <dbReference type="EMBL" id="CAA9421126.1"/>
    </source>
</evidence>
<name>A0A6J4PN28_9CYAN</name>
<sequence>MTVCRREALETLLFGSLVASTGVALCCFLPLHLVLVWSAYMLLLSRATLLTL</sequence>
<evidence type="ECO:0000256" key="1">
    <source>
        <dbReference type="SAM" id="Phobius"/>
    </source>
</evidence>
<gene>
    <name evidence="2" type="ORF">AVDCRST_MAG94-6997</name>
</gene>
<feature type="transmembrane region" description="Helical" evidence="1">
    <location>
        <begin position="12"/>
        <end position="40"/>
    </location>
</feature>